<dbReference type="Proteomes" id="UP000462865">
    <property type="component" value="Unassembled WGS sequence"/>
</dbReference>
<reference evidence="1 4" key="4">
    <citation type="journal article" date="2019" name="Nat. Med.">
        <title>A library of human gut bacterial isolates paired with longitudinal multiomics data enables mechanistic microbiome research.</title>
        <authorList>
            <person name="Poyet M."/>
            <person name="Groussin M."/>
            <person name="Gibbons S.M."/>
            <person name="Avila-Pacheco J."/>
            <person name="Jiang X."/>
            <person name="Kearney S.M."/>
            <person name="Perrotta A.R."/>
            <person name="Berdy B."/>
            <person name="Zhao S."/>
            <person name="Lieberman T.D."/>
            <person name="Swanson P.K."/>
            <person name="Smith M."/>
            <person name="Roesemann S."/>
            <person name="Alexander J.E."/>
            <person name="Rich S.A."/>
            <person name="Livny J."/>
            <person name="Vlamakis H."/>
            <person name="Clish C."/>
            <person name="Bullock K."/>
            <person name="Deik A."/>
            <person name="Scott J."/>
            <person name="Pierce K.A."/>
            <person name="Xavier R.J."/>
            <person name="Alm E.J."/>
        </authorList>
    </citation>
    <scope>NUCLEOTIDE SEQUENCE [LARGE SCALE GENOMIC DNA]</scope>
    <source>
        <strain evidence="1 4">BIOML-A1</strain>
    </source>
</reference>
<evidence type="ECO:0000313" key="1">
    <source>
        <dbReference type="EMBL" id="MSA93529.1"/>
    </source>
</evidence>
<reference evidence="2" key="2">
    <citation type="journal article" date="2019" name="Int. J. Syst. Evol. Microbiol.">
        <title>Gordonibacter faecihominis is a later heterotypic synonym of Gordonibacter urolithinfaciens.</title>
        <authorList>
            <person name="Danylec N."/>
            <person name="Stoll D.A."/>
            <person name="Huch M."/>
        </authorList>
    </citation>
    <scope>NUCLEOTIDE SEQUENCE</scope>
    <source>
        <strain evidence="2">DSM 27213</strain>
    </source>
</reference>
<dbReference type="EMBL" id="WKZA01000001">
    <property type="protein sequence ID" value="MSA93529.1"/>
    <property type="molecule type" value="Genomic_DNA"/>
</dbReference>
<proteinExistence type="predicted"/>
<dbReference type="InterPro" id="IPR051805">
    <property type="entry name" value="Dehydratase_Activator_Redct"/>
</dbReference>
<reference evidence="3" key="1">
    <citation type="submission" date="2018-05" db="EMBL/GenBank/DDBJ databases">
        <title>Genome Sequencing of selected type strains of the family Eggerthellaceae.</title>
        <authorList>
            <person name="Danylec N."/>
            <person name="Stoll D.A."/>
            <person name="Doetsch A."/>
            <person name="Huch M."/>
        </authorList>
    </citation>
    <scope>NUCLEOTIDE SEQUENCE [LARGE SCALE GENOMIC DNA]</scope>
    <source>
        <strain evidence="3">DSM 27213</strain>
    </source>
</reference>
<protein>
    <submittedName>
        <fullName evidence="2">Uncharacterized protein</fullName>
    </submittedName>
</protein>
<dbReference type="PANTHER" id="PTHR32329:SF2">
    <property type="entry name" value="BIFUNCTIONAL PROTEIN [INCLUDES 2-HYDROXYACYL-COA DEHYDRATASE (N-TER) AND ITS ACTIVATOR DOMAIN (C_TERM)"/>
    <property type="match status" value="1"/>
</dbReference>
<comment type="caution">
    <text evidence="2">The sequence shown here is derived from an EMBL/GenBank/DDBJ whole genome shotgun (WGS) entry which is preliminary data.</text>
</comment>
<reference evidence="2" key="3">
    <citation type="journal article" date="2019" name="Microbiol. Resour. Announc.">
        <title>Draft Genome Sequences of Type Strains of Gordonibacter faecihominis, Paraeggerthella hongkongensis, Parvibacter caecicola,Slackia equolifaciens, Slackia faecicanis, and Slackia isoflavoniconvertens.</title>
        <authorList>
            <person name="Danylec N."/>
            <person name="Stoll D.A."/>
            <person name="Dotsch A."/>
            <person name="Huch M."/>
        </authorList>
    </citation>
    <scope>NUCLEOTIDE SEQUENCE</scope>
    <source>
        <strain evidence="2">DSM 27213</strain>
    </source>
</reference>
<dbReference type="EMBL" id="QIBW01000001">
    <property type="protein sequence ID" value="ROT91968.1"/>
    <property type="molecule type" value="Genomic_DNA"/>
</dbReference>
<dbReference type="PANTHER" id="PTHR32329">
    <property type="entry name" value="BIFUNCTIONAL PROTEIN [INCLUDES 2-HYDROXYACYL-COA DEHYDRATASE (N-TER) AND ITS ACTIVATOR DOMAIN (C_TERM)-RELATED"/>
    <property type="match status" value="1"/>
</dbReference>
<dbReference type="Proteomes" id="UP000285258">
    <property type="component" value="Unassembled WGS sequence"/>
</dbReference>
<sequence length="438" mass="45021">MIVVPFFSAWHAPLVEAALSAGGEECRVLAAGGEEVVRAGLETVNNDACYAALLAAGRTVGFLREGAAAGAALAGRGTCLPKQRMHARPAAARPGVDLAHGEAAQPMAEKPLGPLADPVAGPLRVAVPTPCVRCRGDDAPYLLAQALAASGLEARASVISGTDALEALAADARAAARLADALAFGDALLQARLRVRPYTRPADAPVFDALLAASSARACRALAANAFVLEGSLRAFGAALAGFGVSERDGRPIVGVVGAAPAVFDERMNAGLVACIEREGCEAALPYLLPLAAAALREKGAAVPLHAALDERCRVLQRHAGACLRCPTVQDLERAGTEVVPRFLVQGAGWTIAGSALLFVRAGVRDLVYARAFGCLAGHVVGQGAIKPLRTWCAADGVDANIATIEVDPGTSEVNQVNRIKLMTAVAKRAAARRRSNP</sequence>
<gene>
    <name evidence="2" type="ORF">DMP12_00155</name>
    <name evidence="1" type="ORF">GKG38_00250</name>
</gene>
<organism evidence="2 3">
    <name type="scientific">Gordonibacter urolithinfaciens</name>
    <dbReference type="NCBI Taxonomy" id="1335613"/>
    <lineage>
        <taxon>Bacteria</taxon>
        <taxon>Bacillati</taxon>
        <taxon>Actinomycetota</taxon>
        <taxon>Coriobacteriia</taxon>
        <taxon>Eggerthellales</taxon>
        <taxon>Eggerthellaceae</taxon>
        <taxon>Gordonibacter</taxon>
    </lineage>
</organism>
<name>A0A423UNJ1_9ACTN</name>
<evidence type="ECO:0000313" key="4">
    <source>
        <dbReference type="Proteomes" id="UP000462865"/>
    </source>
</evidence>
<accession>A0A423UNJ1</accession>
<dbReference type="AlphaFoldDB" id="A0A423UNJ1"/>
<dbReference type="RefSeq" id="WP_096227545.1">
    <property type="nucleotide sequence ID" value="NZ_CP168029.1"/>
</dbReference>
<evidence type="ECO:0000313" key="3">
    <source>
        <dbReference type="Proteomes" id="UP000285258"/>
    </source>
</evidence>
<evidence type="ECO:0000313" key="2">
    <source>
        <dbReference type="EMBL" id="ROT91968.1"/>
    </source>
</evidence>